<feature type="binding site" evidence="2">
    <location>
        <position position="246"/>
    </location>
    <ligand>
        <name>2-oxoglutarate</name>
        <dbReference type="ChEBI" id="CHEBI:16810"/>
    </ligand>
</feature>
<dbReference type="AlphaFoldDB" id="A0A1Y1IPD7"/>
<evidence type="ECO:0000313" key="5">
    <source>
        <dbReference type="EMBL" id="GAQ90477.1"/>
    </source>
</evidence>
<evidence type="ECO:0000256" key="3">
    <source>
        <dbReference type="SAM" id="MobiDB-lite"/>
    </source>
</evidence>
<feature type="region of interest" description="Disordered" evidence="3">
    <location>
        <begin position="170"/>
        <end position="202"/>
    </location>
</feature>
<dbReference type="GO" id="GO:0035516">
    <property type="term" value="F:broad specificity oxidative DNA demethylase activity"/>
    <property type="evidence" value="ECO:0000318"/>
    <property type="project" value="GO_Central"/>
</dbReference>
<gene>
    <name evidence="5" type="ORF">KFL_006440040</name>
</gene>
<dbReference type="SUPFAM" id="SSF51197">
    <property type="entry name" value="Clavaminate synthase-like"/>
    <property type="match status" value="1"/>
</dbReference>
<dbReference type="PANTHER" id="PTHR31573:SF1">
    <property type="entry name" value="DNA OXIDATIVE DEMETHYLASE ALKBH2"/>
    <property type="match status" value="1"/>
</dbReference>
<evidence type="ECO:0000313" key="6">
    <source>
        <dbReference type="Proteomes" id="UP000054558"/>
    </source>
</evidence>
<dbReference type="PROSITE" id="PS51471">
    <property type="entry name" value="FE2OG_OXY"/>
    <property type="match status" value="1"/>
</dbReference>
<dbReference type="InterPro" id="IPR032852">
    <property type="entry name" value="ALKBH2"/>
</dbReference>
<feature type="binding site" evidence="2">
    <location>
        <position position="250"/>
    </location>
    <ligand>
        <name>2-oxoglutarate</name>
        <dbReference type="ChEBI" id="CHEBI:16810"/>
    </ligand>
</feature>
<protein>
    <submittedName>
        <fullName evidence="5">2-oxoglutarate (2OG) and Fe(II)-dependent oxygenase superfamily protein</fullName>
    </submittedName>
</protein>
<dbReference type="InterPro" id="IPR005123">
    <property type="entry name" value="Oxoglu/Fe-dep_dioxygenase_dom"/>
</dbReference>
<dbReference type="STRING" id="105231.A0A1Y1IPD7"/>
<dbReference type="InterPro" id="IPR027450">
    <property type="entry name" value="AlkB-like"/>
</dbReference>
<feature type="binding site" evidence="2">
    <location>
        <position position="122"/>
    </location>
    <ligand>
        <name>2-oxoglutarate</name>
        <dbReference type="ChEBI" id="CHEBI:16810"/>
    </ligand>
</feature>
<feature type="binding site" evidence="2">
    <location>
        <position position="252"/>
    </location>
    <ligand>
        <name>2-oxoglutarate</name>
        <dbReference type="ChEBI" id="CHEBI:16810"/>
    </ligand>
</feature>
<dbReference type="OMA" id="TQHHWQH"/>
<evidence type="ECO:0000259" key="4">
    <source>
        <dbReference type="PROSITE" id="PS51471"/>
    </source>
</evidence>
<dbReference type="GO" id="GO:0008198">
    <property type="term" value="F:ferrous iron binding"/>
    <property type="evidence" value="ECO:0000318"/>
    <property type="project" value="GO_Central"/>
</dbReference>
<dbReference type="Gene3D" id="2.60.120.590">
    <property type="entry name" value="Alpha-ketoglutarate-dependent dioxygenase AlkB-like"/>
    <property type="match status" value="1"/>
</dbReference>
<reference evidence="5 6" key="1">
    <citation type="journal article" date="2014" name="Nat. Commun.">
        <title>Klebsormidium flaccidum genome reveals primary factors for plant terrestrial adaptation.</title>
        <authorList>
            <person name="Hori K."/>
            <person name="Maruyama F."/>
            <person name="Fujisawa T."/>
            <person name="Togashi T."/>
            <person name="Yamamoto N."/>
            <person name="Seo M."/>
            <person name="Sato S."/>
            <person name="Yamada T."/>
            <person name="Mori H."/>
            <person name="Tajima N."/>
            <person name="Moriyama T."/>
            <person name="Ikeuchi M."/>
            <person name="Watanabe M."/>
            <person name="Wada H."/>
            <person name="Kobayashi K."/>
            <person name="Saito M."/>
            <person name="Masuda T."/>
            <person name="Sasaki-Sekimoto Y."/>
            <person name="Mashiguchi K."/>
            <person name="Awai K."/>
            <person name="Shimojima M."/>
            <person name="Masuda S."/>
            <person name="Iwai M."/>
            <person name="Nobusawa T."/>
            <person name="Narise T."/>
            <person name="Kondo S."/>
            <person name="Saito H."/>
            <person name="Sato R."/>
            <person name="Murakawa M."/>
            <person name="Ihara Y."/>
            <person name="Oshima-Yamada Y."/>
            <person name="Ohtaka K."/>
            <person name="Satoh M."/>
            <person name="Sonobe K."/>
            <person name="Ishii M."/>
            <person name="Ohtani R."/>
            <person name="Kanamori-Sato M."/>
            <person name="Honoki R."/>
            <person name="Miyazaki D."/>
            <person name="Mochizuki H."/>
            <person name="Umetsu J."/>
            <person name="Higashi K."/>
            <person name="Shibata D."/>
            <person name="Kamiya Y."/>
            <person name="Sato N."/>
            <person name="Nakamura Y."/>
            <person name="Tabata S."/>
            <person name="Ida S."/>
            <person name="Kurokawa K."/>
            <person name="Ohta H."/>
        </authorList>
    </citation>
    <scope>NUCLEOTIDE SEQUENCE [LARGE SCALE GENOMIC DNA]</scope>
    <source>
        <strain evidence="5 6">NIES-2285</strain>
    </source>
</reference>
<name>A0A1Y1IPD7_KLENI</name>
<dbReference type="Pfam" id="PF13532">
    <property type="entry name" value="2OG-FeII_Oxy_2"/>
    <property type="match status" value="1"/>
</dbReference>
<proteinExistence type="inferred from homology"/>
<dbReference type="InterPro" id="IPR037151">
    <property type="entry name" value="AlkB-like_sf"/>
</dbReference>
<comment type="similarity">
    <text evidence="1">Belongs to the alkB family.</text>
</comment>
<feature type="binding site" evidence="2">
    <location>
        <position position="134"/>
    </location>
    <ligand>
        <name>2-oxoglutarate</name>
        <dbReference type="ChEBI" id="CHEBI:16810"/>
    </ligand>
</feature>
<dbReference type="PANTHER" id="PTHR31573">
    <property type="entry name" value="ALPHA-KETOGLUTARATE-DEPENDENT DIOXYGENASE ALKB HOMOLOG 2"/>
    <property type="match status" value="1"/>
</dbReference>
<sequence length="258" mass="28703">MTAKTRRDPPTAATRAAQELDLGGGSSISYLPGHFAADQADEWFKALDSSLPWERPEIFVRGRRSLQPRETFYIADPGLKPLKYSGHAPAYHIWDDFPVLQAIRDAVCEAVPGYAFNSCLINRYADGDSSVAWHSDAEKLFGIAPTIASLSLGTSRDFLVRRKVRSKRASAEVDSAHGTKRTKREKVSAVDVISSRGETQDEKELGEETSKFSFYLGNGDVLLMRGNMQRDWEHAVPKRKAVKGTRLSLTFRTVLEPS</sequence>
<feature type="binding site" evidence="2">
    <location>
        <position position="234"/>
    </location>
    <ligand>
        <name>2-oxoglutarate</name>
        <dbReference type="ChEBI" id="CHEBI:16810"/>
    </ligand>
</feature>
<dbReference type="GO" id="GO:0006307">
    <property type="term" value="P:DNA alkylation repair"/>
    <property type="evidence" value="ECO:0000318"/>
    <property type="project" value="GO_Central"/>
</dbReference>
<evidence type="ECO:0000256" key="2">
    <source>
        <dbReference type="PIRSR" id="PIRSR632852-1"/>
    </source>
</evidence>
<accession>A0A1Y1IPD7</accession>
<organism evidence="5 6">
    <name type="scientific">Klebsormidium nitens</name>
    <name type="common">Green alga</name>
    <name type="synonym">Ulothrix nitens</name>
    <dbReference type="NCBI Taxonomy" id="105231"/>
    <lineage>
        <taxon>Eukaryota</taxon>
        <taxon>Viridiplantae</taxon>
        <taxon>Streptophyta</taxon>
        <taxon>Klebsormidiophyceae</taxon>
        <taxon>Klebsormidiales</taxon>
        <taxon>Klebsormidiaceae</taxon>
        <taxon>Klebsormidium</taxon>
    </lineage>
</organism>
<dbReference type="GO" id="GO:0051747">
    <property type="term" value="F:cytosine C-5 DNA demethylase activity"/>
    <property type="evidence" value="ECO:0000318"/>
    <property type="project" value="GO_Central"/>
</dbReference>
<feature type="domain" description="Fe2OG dioxygenase" evidence="4">
    <location>
        <begin position="115"/>
        <end position="255"/>
    </location>
</feature>
<evidence type="ECO:0000256" key="1">
    <source>
        <dbReference type="ARBA" id="ARBA00007879"/>
    </source>
</evidence>
<dbReference type="EMBL" id="DF237593">
    <property type="protein sequence ID" value="GAQ90477.1"/>
    <property type="molecule type" value="Genomic_DNA"/>
</dbReference>
<feature type="binding site" evidence="2">
    <location>
        <position position="124"/>
    </location>
    <ligand>
        <name>2-oxoglutarate</name>
        <dbReference type="ChEBI" id="CHEBI:16810"/>
    </ligand>
</feature>
<dbReference type="Proteomes" id="UP000054558">
    <property type="component" value="Unassembled WGS sequence"/>
</dbReference>
<keyword evidence="6" id="KW-1185">Reference proteome</keyword>
<dbReference type="OrthoDB" id="545910at2759"/>